<keyword evidence="1" id="KW-0597">Phosphoprotein</keyword>
<sequence>MPVRLVLLLAVLATGAARSQTTDPAPDVRFDRLGLDLPHPEVQALAQDADGLIWIGTRDGLLRYDGLGPTLLRRDVGDARSLPSNDVEALLVDGAGRLWVGTQRGVARLDPRTDRFTRVTPAEGTCGGAATWLAETGPGQILYGSRRAGLCRLDAASGERQRIRVPWGGADGRAWEVQTVASGAAWVLGPRPEDACRVDPGPDARCRSIDLSGFGPRVLGLDAEGRLLAYGRPLDGGPHELRRWSRGRFVPVVRDLPEVGWTESADLVVVGREAWLGTATDGLLAVGLETSDWRWLGPRPGDPTSLPAPRVRALLVDRQGGAWVGTSRGVAAWRAPAQPFRVYRRFTGEPGEISDDRVNGMTEARGGALWVATNDGLNRLDPETDRFETFRIPEVQGAGPPAWVPDRDDPFRDAWWQVFEGADGTLWVGGKRAGLFRLDRRTGRFRREAEASRALGLTEADGTTPRGFGVRHIYEDEAGRLWVGTTGEGLALRQADGRWVGVFPASGAGSLPHPNVNRVHEAEDGTLWVGTDAGLARVVDPGAGREMTFEPVDLGESAPVWAVAESPATPGKLWVGTVGNGLLAFDPESGRAVRVGGDEFPSDLVYGVLTDETGQVWASTNRGLARYDPTSDCLSVYDAGNGLRDDAFDLMAFDRSPTTGELWFGGPNGLVRVDPDGVGLATYHPPVAFTGVEVFDRRRAGRPLDGDTIRVAHDENFLTVQFAALDYTAPRQLRYLYRLLGVDADWRETTGERPLATYTALEPGTYTLLVLGSNADGVWNDEPARLTIVVEPAWWQGIPARAVALLLLAGLGLVGVLGVMHLAARDYRRRQQDVADDLHRGPVRGIGEIGRDLDGVETDGEVVRRVRRRVGEVEVGLHDALIRLRPAAAGTLGLTRALDATVRRARQQAPDVAIQTDWSAAPASLPDDLQHDFVSVLACLLDHALQTADPDELRVTVTVDDTGIGLRVVADRPVAVRAPGLRRRLPGTKNPLVQALRIVRQRGGALDVEPTEAGSVVSVRLGR</sequence>
<keyword evidence="2" id="KW-0812">Transmembrane</keyword>
<dbReference type="InterPro" id="IPR013783">
    <property type="entry name" value="Ig-like_fold"/>
</dbReference>
<dbReference type="GO" id="GO:0000155">
    <property type="term" value="F:phosphorelay sensor kinase activity"/>
    <property type="evidence" value="ECO:0007669"/>
    <property type="project" value="TreeGrafter"/>
</dbReference>
<feature type="domain" description="Two component regulator three Y" evidence="4">
    <location>
        <begin position="726"/>
        <end position="790"/>
    </location>
</feature>
<name>A0A271J2P9_9BACT</name>
<dbReference type="Gene3D" id="2.60.40.10">
    <property type="entry name" value="Immunoglobulins"/>
    <property type="match status" value="1"/>
</dbReference>
<evidence type="ECO:0000256" key="1">
    <source>
        <dbReference type="ARBA" id="ARBA00022553"/>
    </source>
</evidence>
<proteinExistence type="predicted"/>
<organism evidence="5 6">
    <name type="scientific">Rubrivirga marina</name>
    <dbReference type="NCBI Taxonomy" id="1196024"/>
    <lineage>
        <taxon>Bacteria</taxon>
        <taxon>Pseudomonadati</taxon>
        <taxon>Rhodothermota</taxon>
        <taxon>Rhodothermia</taxon>
        <taxon>Rhodothermales</taxon>
        <taxon>Rubricoccaceae</taxon>
        <taxon>Rubrivirga</taxon>
    </lineage>
</organism>
<keyword evidence="2" id="KW-1133">Transmembrane helix</keyword>
<dbReference type="Proteomes" id="UP000216339">
    <property type="component" value="Unassembled WGS sequence"/>
</dbReference>
<keyword evidence="6" id="KW-1185">Reference proteome</keyword>
<comment type="caution">
    <text evidence="5">The sequence shown here is derived from an EMBL/GenBank/DDBJ whole genome shotgun (WGS) entry which is preliminary data.</text>
</comment>
<evidence type="ECO:0000313" key="5">
    <source>
        <dbReference type="EMBL" id="PAP77620.1"/>
    </source>
</evidence>
<dbReference type="AlphaFoldDB" id="A0A271J2P9"/>
<dbReference type="SUPFAM" id="SSF63829">
    <property type="entry name" value="Calcium-dependent phosphotriesterase"/>
    <property type="match status" value="3"/>
</dbReference>
<dbReference type="InterPro" id="IPR036890">
    <property type="entry name" value="HATPase_C_sf"/>
</dbReference>
<evidence type="ECO:0000256" key="2">
    <source>
        <dbReference type="SAM" id="Phobius"/>
    </source>
</evidence>
<dbReference type="EMBL" id="MQWD01000001">
    <property type="protein sequence ID" value="PAP77620.1"/>
    <property type="molecule type" value="Genomic_DNA"/>
</dbReference>
<gene>
    <name evidence="5" type="ORF">BSZ37_14805</name>
</gene>
<feature type="chain" id="PRO_5013148540" description="Two component regulator three Y domain-containing protein" evidence="3">
    <location>
        <begin position="20"/>
        <end position="1023"/>
    </location>
</feature>
<dbReference type="PANTHER" id="PTHR43547:SF2">
    <property type="entry name" value="HYBRID SIGNAL TRANSDUCTION HISTIDINE KINASE C"/>
    <property type="match status" value="1"/>
</dbReference>
<dbReference type="Pfam" id="PF07495">
    <property type="entry name" value="Y_Y_Y"/>
    <property type="match status" value="1"/>
</dbReference>
<keyword evidence="2" id="KW-0472">Membrane</keyword>
<evidence type="ECO:0000313" key="6">
    <source>
        <dbReference type="Proteomes" id="UP000216339"/>
    </source>
</evidence>
<dbReference type="Pfam" id="PF07494">
    <property type="entry name" value="Reg_prop"/>
    <property type="match status" value="4"/>
</dbReference>
<dbReference type="RefSeq" id="WP_179299663.1">
    <property type="nucleotide sequence ID" value="NZ_MQWD01000001.1"/>
</dbReference>
<evidence type="ECO:0000256" key="3">
    <source>
        <dbReference type="SAM" id="SignalP"/>
    </source>
</evidence>
<feature type="signal peptide" evidence="3">
    <location>
        <begin position="1"/>
        <end position="19"/>
    </location>
</feature>
<reference evidence="5 6" key="1">
    <citation type="submission" date="2016-11" db="EMBL/GenBank/DDBJ databases">
        <title>Study of marine rhodopsin-containing bacteria.</title>
        <authorList>
            <person name="Yoshizawa S."/>
            <person name="Kumagai Y."/>
            <person name="Kogure K."/>
        </authorList>
    </citation>
    <scope>NUCLEOTIDE SEQUENCE [LARGE SCALE GENOMIC DNA]</scope>
    <source>
        <strain evidence="5 6">SAORIC-28</strain>
    </source>
</reference>
<keyword evidence="3" id="KW-0732">Signal</keyword>
<dbReference type="PANTHER" id="PTHR43547">
    <property type="entry name" value="TWO-COMPONENT HISTIDINE KINASE"/>
    <property type="match status" value="1"/>
</dbReference>
<protein>
    <recommendedName>
        <fullName evidence="4">Two component regulator three Y domain-containing protein</fullName>
    </recommendedName>
</protein>
<dbReference type="InterPro" id="IPR015943">
    <property type="entry name" value="WD40/YVTN_repeat-like_dom_sf"/>
</dbReference>
<dbReference type="Gene3D" id="3.30.565.10">
    <property type="entry name" value="Histidine kinase-like ATPase, C-terminal domain"/>
    <property type="match status" value="1"/>
</dbReference>
<dbReference type="InterPro" id="IPR011110">
    <property type="entry name" value="Reg_prop"/>
</dbReference>
<accession>A0A271J2P9</accession>
<dbReference type="InterPro" id="IPR011123">
    <property type="entry name" value="Y_Y_Y"/>
</dbReference>
<feature type="transmembrane region" description="Helical" evidence="2">
    <location>
        <begin position="802"/>
        <end position="823"/>
    </location>
</feature>
<dbReference type="Gene3D" id="2.130.10.10">
    <property type="entry name" value="YVTN repeat-like/Quinoprotein amine dehydrogenase"/>
    <property type="match status" value="3"/>
</dbReference>
<evidence type="ECO:0000259" key="4">
    <source>
        <dbReference type="Pfam" id="PF07495"/>
    </source>
</evidence>